<dbReference type="Proteomes" id="UP001199206">
    <property type="component" value="Unassembled WGS sequence"/>
</dbReference>
<feature type="compositionally biased region" description="Basic and acidic residues" evidence="1">
    <location>
        <begin position="21"/>
        <end position="30"/>
    </location>
</feature>
<evidence type="ECO:0000256" key="1">
    <source>
        <dbReference type="SAM" id="MobiDB-lite"/>
    </source>
</evidence>
<organism evidence="2 3">
    <name type="scientific">Xanthomonas cassavae CFBP 4642</name>
    <dbReference type="NCBI Taxonomy" id="1219375"/>
    <lineage>
        <taxon>Bacteria</taxon>
        <taxon>Pseudomonadati</taxon>
        <taxon>Pseudomonadota</taxon>
        <taxon>Gammaproteobacteria</taxon>
        <taxon>Lysobacterales</taxon>
        <taxon>Lysobacteraceae</taxon>
        <taxon>Xanthomonas</taxon>
    </lineage>
</organism>
<dbReference type="EMBL" id="JAJGQJ010000107">
    <property type="protein sequence ID" value="MCC4622541.1"/>
    <property type="molecule type" value="Genomic_DNA"/>
</dbReference>
<evidence type="ECO:0000313" key="2">
    <source>
        <dbReference type="EMBL" id="MCC4622541.1"/>
    </source>
</evidence>
<feature type="region of interest" description="Disordered" evidence="1">
    <location>
        <begin position="1"/>
        <end position="61"/>
    </location>
</feature>
<evidence type="ECO:0000313" key="3">
    <source>
        <dbReference type="Proteomes" id="UP001199206"/>
    </source>
</evidence>
<accession>A0ABS8HK26</accession>
<protein>
    <submittedName>
        <fullName evidence="2">Uncharacterized protein</fullName>
    </submittedName>
</protein>
<proteinExistence type="predicted"/>
<keyword evidence="3" id="KW-1185">Reference proteome</keyword>
<comment type="caution">
    <text evidence="2">The sequence shown here is derived from an EMBL/GenBank/DDBJ whole genome shotgun (WGS) entry which is preliminary data.</text>
</comment>
<sequence>MGATLAMQASNSWRAIQRAPSVERARHEDSGISPPKGWSDQRSRKTKHATSAALRALKPPV</sequence>
<name>A0ABS8HK26_9XANT</name>
<reference evidence="2 3" key="1">
    <citation type="submission" date="2021-10" db="EMBL/GenBank/DDBJ databases">
        <title>Genome sequencing of Xanthomonas strains from NCPPB.</title>
        <authorList>
            <person name="Hussein R."/>
            <person name="Harrison J."/>
            <person name="Studholme D.J."/>
            <person name="Vicente J."/>
            <person name="Grant M."/>
        </authorList>
    </citation>
    <scope>NUCLEOTIDE SEQUENCE [LARGE SCALE GENOMIC DNA]</scope>
    <source>
        <strain evidence="2 3">NCPPB 101</strain>
    </source>
</reference>
<gene>
    <name evidence="2" type="ORF">LL965_21720</name>
</gene>
<dbReference type="RefSeq" id="WP_228325834.1">
    <property type="nucleotide sequence ID" value="NZ_CAWQPJ010000010.1"/>
</dbReference>
<feature type="non-terminal residue" evidence="2">
    <location>
        <position position="61"/>
    </location>
</feature>